<proteinExistence type="predicted"/>
<dbReference type="EMBL" id="JAPWTJ010001996">
    <property type="protein sequence ID" value="KAJ8968436.1"/>
    <property type="molecule type" value="Genomic_DNA"/>
</dbReference>
<comment type="caution">
    <text evidence="1">The sequence shown here is derived from an EMBL/GenBank/DDBJ whole genome shotgun (WGS) entry which is preliminary data.</text>
</comment>
<reference evidence="1" key="1">
    <citation type="journal article" date="2023" name="Insect Mol. Biol.">
        <title>Genome sequencing provides insights into the evolution of gene families encoding plant cell wall-degrading enzymes in longhorned beetles.</title>
        <authorList>
            <person name="Shin N.R."/>
            <person name="Okamura Y."/>
            <person name="Kirsch R."/>
            <person name="Pauchet Y."/>
        </authorList>
    </citation>
    <scope>NUCLEOTIDE SEQUENCE</scope>
    <source>
        <strain evidence="1">MMC_N1</strain>
    </source>
</reference>
<organism evidence="1 2">
    <name type="scientific">Molorchus minor</name>
    <dbReference type="NCBI Taxonomy" id="1323400"/>
    <lineage>
        <taxon>Eukaryota</taxon>
        <taxon>Metazoa</taxon>
        <taxon>Ecdysozoa</taxon>
        <taxon>Arthropoda</taxon>
        <taxon>Hexapoda</taxon>
        <taxon>Insecta</taxon>
        <taxon>Pterygota</taxon>
        <taxon>Neoptera</taxon>
        <taxon>Endopterygota</taxon>
        <taxon>Coleoptera</taxon>
        <taxon>Polyphaga</taxon>
        <taxon>Cucujiformia</taxon>
        <taxon>Chrysomeloidea</taxon>
        <taxon>Cerambycidae</taxon>
        <taxon>Lamiinae</taxon>
        <taxon>Monochamini</taxon>
        <taxon>Molorchus</taxon>
    </lineage>
</organism>
<evidence type="ECO:0000313" key="1">
    <source>
        <dbReference type="EMBL" id="KAJ8968436.1"/>
    </source>
</evidence>
<evidence type="ECO:0000313" key="2">
    <source>
        <dbReference type="Proteomes" id="UP001162164"/>
    </source>
</evidence>
<keyword evidence="2" id="KW-1185">Reference proteome</keyword>
<name>A0ABQ9IXM4_9CUCU</name>
<dbReference type="Proteomes" id="UP001162164">
    <property type="component" value="Unassembled WGS sequence"/>
</dbReference>
<gene>
    <name evidence="1" type="ORF">NQ317_006128</name>
</gene>
<sequence length="112" mass="12629">MGSFLFPLDLEPFLSFQYFTLQQCNQWKLQEIKSTLIRENLTTPLGTEPAIQGQTSLSFRKNKQPTGCGGRPAVTKTFCDKLSDKVPQTNTKHNIAPSTDALVTGRVFQWHL</sequence>
<protein>
    <submittedName>
        <fullName evidence="1">Uncharacterized protein</fullName>
    </submittedName>
</protein>
<accession>A0ABQ9IXM4</accession>